<dbReference type="SUPFAM" id="SSF75304">
    <property type="entry name" value="Amidase signature (AS) enzymes"/>
    <property type="match status" value="1"/>
</dbReference>
<evidence type="ECO:0000259" key="2">
    <source>
        <dbReference type="Pfam" id="PF01425"/>
    </source>
</evidence>
<dbReference type="GO" id="GO:0003824">
    <property type="term" value="F:catalytic activity"/>
    <property type="evidence" value="ECO:0007669"/>
    <property type="project" value="InterPro"/>
</dbReference>
<evidence type="ECO:0000313" key="3">
    <source>
        <dbReference type="EMBL" id="PLZ83216.1"/>
    </source>
</evidence>
<feature type="domain" description="Amidase" evidence="2">
    <location>
        <begin position="26"/>
        <end position="441"/>
    </location>
</feature>
<protein>
    <submittedName>
        <fullName evidence="3">Amidase</fullName>
    </submittedName>
</protein>
<sequence length="486" mass="52729">MSKIADLSVSELLSLYRDRQLSPTQATKAALARINTYNSLVNAFAIVDEKTALAEARASEIRWLNGNPHGLLDGIPFTVKDLLLTRGLPTLRGSKAIAPNQAWEEDAPAVARLREQGAILLGKTTTSEFGWKAVTDSPLTGITRNPWNTNLTPGGSSGGAAVAAALGMGTLHLSTDGGGSSRTPAALTGVFGFKPTFGRVAGYPSAHTGTLFHVGVLVRTVTDAAVMMNVIARPDIRDWYALPDNKQDYTFELSKGVAGLRIAYSPNFGYADVDSEVAALVKAAVDVFAKLGAVVEEVEPGFTNPRSIFQTLWQAGAAKLLRGFNPDQQALIEQGLRDIAKEGDRITLSEYLSAQDAREALGRHMQRFHENYDLLITPTLPVVAFPIGQNRPIENQDWTPFTYPFNLTQQPAASVPCGFTKNGLPVGMQIVAAKYRDLLVLQAAKAYESVSPFIMPLERNKNISKYFQAENNQLELYHQSDTKVPI</sequence>
<accession>A0A2N6JVD9</accession>
<dbReference type="PANTHER" id="PTHR11895">
    <property type="entry name" value="TRANSAMIDASE"/>
    <property type="match status" value="1"/>
</dbReference>
<dbReference type="AlphaFoldDB" id="A0A2N6JVD9"/>
<dbReference type="InterPro" id="IPR023631">
    <property type="entry name" value="Amidase_dom"/>
</dbReference>
<evidence type="ECO:0000313" key="4">
    <source>
        <dbReference type="Proteomes" id="UP000235036"/>
    </source>
</evidence>
<organism evidence="3 4">
    <name type="scientific">Fischerella muscicola CCMEE 5323</name>
    <dbReference type="NCBI Taxonomy" id="2019572"/>
    <lineage>
        <taxon>Bacteria</taxon>
        <taxon>Bacillati</taxon>
        <taxon>Cyanobacteriota</taxon>
        <taxon>Cyanophyceae</taxon>
        <taxon>Nostocales</taxon>
        <taxon>Hapalosiphonaceae</taxon>
        <taxon>Fischerella</taxon>
    </lineage>
</organism>
<dbReference type="Pfam" id="PF01425">
    <property type="entry name" value="Amidase"/>
    <property type="match status" value="1"/>
</dbReference>
<comment type="similarity">
    <text evidence="1">Belongs to the amidase family.</text>
</comment>
<comment type="caution">
    <text evidence="3">The sequence shown here is derived from an EMBL/GenBank/DDBJ whole genome shotgun (WGS) entry which is preliminary data.</text>
</comment>
<gene>
    <name evidence="3" type="ORF">CEN44_26920</name>
</gene>
<dbReference type="EMBL" id="NRQW01000653">
    <property type="protein sequence ID" value="PLZ83216.1"/>
    <property type="molecule type" value="Genomic_DNA"/>
</dbReference>
<proteinExistence type="inferred from homology"/>
<dbReference type="Proteomes" id="UP000235036">
    <property type="component" value="Unassembled WGS sequence"/>
</dbReference>
<dbReference type="InterPro" id="IPR000120">
    <property type="entry name" value="Amidase"/>
</dbReference>
<name>A0A2N6JVD9_FISMU</name>
<evidence type="ECO:0000256" key="1">
    <source>
        <dbReference type="ARBA" id="ARBA00009199"/>
    </source>
</evidence>
<dbReference type="InterPro" id="IPR036928">
    <property type="entry name" value="AS_sf"/>
</dbReference>
<dbReference type="Gene3D" id="3.90.1300.10">
    <property type="entry name" value="Amidase signature (AS) domain"/>
    <property type="match status" value="1"/>
</dbReference>
<dbReference type="NCBIfam" id="NF004815">
    <property type="entry name" value="PRK06169.1"/>
    <property type="match status" value="1"/>
</dbReference>
<reference evidence="3 4" key="1">
    <citation type="submission" date="2017-08" db="EMBL/GenBank/DDBJ databases">
        <title>Genomes of Fischerella (Mastigocladus) sp. strains.</title>
        <authorList>
            <person name="Miller S.R."/>
        </authorList>
    </citation>
    <scope>NUCLEOTIDE SEQUENCE [LARGE SCALE GENOMIC DNA]</scope>
    <source>
        <strain evidence="3 4">CCMEE 5323</strain>
    </source>
</reference>
<dbReference type="PANTHER" id="PTHR11895:SF7">
    <property type="entry name" value="GLUTAMYL-TRNA(GLN) AMIDOTRANSFERASE SUBUNIT A, MITOCHONDRIAL"/>
    <property type="match status" value="1"/>
</dbReference>
<keyword evidence="4" id="KW-1185">Reference proteome</keyword>
<dbReference type="RefSeq" id="WP_016867496.1">
    <property type="nucleotide sequence ID" value="NZ_CAWNVR010000063.1"/>
</dbReference>